<dbReference type="Gene3D" id="1.20.5.510">
    <property type="entry name" value="Single helix bin"/>
    <property type="match status" value="1"/>
</dbReference>
<dbReference type="AlphaFoldDB" id="A0AB34FDW2"/>
<evidence type="ECO:0000313" key="4">
    <source>
        <dbReference type="Proteomes" id="UP001163105"/>
    </source>
</evidence>
<proteinExistence type="predicted"/>
<gene>
    <name evidence="3" type="ORF">O9K51_09964</name>
</gene>
<keyword evidence="2" id="KW-1133">Transmembrane helix</keyword>
<feature type="transmembrane region" description="Helical" evidence="2">
    <location>
        <begin position="177"/>
        <end position="200"/>
    </location>
</feature>
<dbReference type="PANTHER" id="PTHR38122">
    <property type="entry name" value="GLYCOPROTEIN X"/>
    <property type="match status" value="1"/>
</dbReference>
<accession>A0AB34FDW2</accession>
<evidence type="ECO:0000256" key="2">
    <source>
        <dbReference type="SAM" id="Phobius"/>
    </source>
</evidence>
<feature type="compositionally biased region" description="Basic and acidic residues" evidence="1">
    <location>
        <begin position="220"/>
        <end position="243"/>
    </location>
</feature>
<evidence type="ECO:0000256" key="1">
    <source>
        <dbReference type="SAM" id="MobiDB-lite"/>
    </source>
</evidence>
<dbReference type="PANTHER" id="PTHR38122:SF1">
    <property type="entry name" value="GLYCOPROTEIN X"/>
    <property type="match status" value="1"/>
</dbReference>
<dbReference type="EMBL" id="JAQHRD010000012">
    <property type="protein sequence ID" value="KAJ6437408.1"/>
    <property type="molecule type" value="Genomic_DNA"/>
</dbReference>
<evidence type="ECO:0000313" key="3">
    <source>
        <dbReference type="EMBL" id="KAJ6437408.1"/>
    </source>
</evidence>
<protein>
    <submittedName>
        <fullName evidence="3">Nonsense-mediated mRNA decay protein</fullName>
    </submittedName>
</protein>
<feature type="region of interest" description="Disordered" evidence="1">
    <location>
        <begin position="209"/>
        <end position="291"/>
    </location>
</feature>
<keyword evidence="2" id="KW-0472">Membrane</keyword>
<keyword evidence="4" id="KW-1185">Reference proteome</keyword>
<reference evidence="3" key="1">
    <citation type="submission" date="2023-01" db="EMBL/GenBank/DDBJ databases">
        <title>The growth and conidiation of Purpureocillium lavendulum are regulated by nitrogen source and histone H3K14 acetylation.</title>
        <authorList>
            <person name="Tang P."/>
            <person name="Han J."/>
            <person name="Zhang C."/>
            <person name="Tang P."/>
            <person name="Qi F."/>
            <person name="Zhang K."/>
            <person name="Liang L."/>
        </authorList>
    </citation>
    <scope>NUCLEOTIDE SEQUENCE</scope>
    <source>
        <strain evidence="3">YMF1.00683</strain>
    </source>
</reference>
<organism evidence="3 4">
    <name type="scientific">Purpureocillium lavendulum</name>
    <dbReference type="NCBI Taxonomy" id="1247861"/>
    <lineage>
        <taxon>Eukaryota</taxon>
        <taxon>Fungi</taxon>
        <taxon>Dikarya</taxon>
        <taxon>Ascomycota</taxon>
        <taxon>Pezizomycotina</taxon>
        <taxon>Sordariomycetes</taxon>
        <taxon>Hypocreomycetidae</taxon>
        <taxon>Hypocreales</taxon>
        <taxon>Ophiocordycipitaceae</taxon>
        <taxon>Purpureocillium</taxon>
    </lineage>
</organism>
<comment type="caution">
    <text evidence="3">The sequence shown here is derived from an EMBL/GenBank/DDBJ whole genome shotgun (WGS) entry which is preliminary data.</text>
</comment>
<feature type="compositionally biased region" description="Low complexity" evidence="1">
    <location>
        <begin position="136"/>
        <end position="152"/>
    </location>
</feature>
<feature type="compositionally biased region" description="Low complexity" evidence="1">
    <location>
        <begin position="261"/>
        <end position="270"/>
    </location>
</feature>
<name>A0AB34FDW2_9HYPO</name>
<keyword evidence="2" id="KW-0812">Transmembrane</keyword>
<feature type="compositionally biased region" description="Polar residues" evidence="1">
    <location>
        <begin position="156"/>
        <end position="172"/>
    </location>
</feature>
<feature type="region of interest" description="Disordered" evidence="1">
    <location>
        <begin position="136"/>
        <end position="172"/>
    </location>
</feature>
<dbReference type="Proteomes" id="UP001163105">
    <property type="component" value="Unassembled WGS sequence"/>
</dbReference>
<feature type="compositionally biased region" description="Basic and acidic residues" evidence="1">
    <location>
        <begin position="277"/>
        <end position="291"/>
    </location>
</feature>
<sequence>MAAFTLRRVTAQDQPCYSDCNKAFSVAQSTGKNPQLCSPSSDFRLSLASCLKCINDLVDPALKEAAIGDVYPQLQDYVDYCKQEATQTSQQAGFSSLAEQLSRVPHCTACSASTLVYTDNSDIIRTITVRVQASPSVVTSTTGDGTSAAGADLGPSGSQIPPATSGSHATSGPSRAWLAGPIIGGVVMILIVFGIGTYIYRRRRRLGSGKQDEPLTAVEAQEKGPFEKAQLHSDSFRPRELHELAGSTPPPLAEASANEIPAQELPSEASPPEEEAEKDRSSHIDDSGRAS</sequence>